<dbReference type="PROSITE" id="PS50932">
    <property type="entry name" value="HTH_LACI_2"/>
    <property type="match status" value="1"/>
</dbReference>
<gene>
    <name evidence="5" type="ORF">Dsi01nite_006770</name>
</gene>
<dbReference type="PROSITE" id="PS00356">
    <property type="entry name" value="HTH_LACI_1"/>
    <property type="match status" value="1"/>
</dbReference>
<keyword evidence="1" id="KW-0805">Transcription regulation</keyword>
<dbReference type="SUPFAM" id="SSF53822">
    <property type="entry name" value="Periplasmic binding protein-like I"/>
    <property type="match status" value="1"/>
</dbReference>
<dbReference type="InterPro" id="IPR000843">
    <property type="entry name" value="HTH_LacI"/>
</dbReference>
<sequence length="361" mass="37711">MWAAAPPCGTGIRLAGGLEAVDRRPTMADIANRAGVSRMAVSYALNGRAGVSDELRERIVRIARELGFSASAPARELRGAVVQAIGLTMRRPSSTAFNVEVFRRELISGIQSELMRHRFGLALQSVADAEDELAVYRRWSSERRVAGVLVCDLEVGDPRPAALEELDLPAVIIGGPPPGTTRLASIWSDDGRAIAEAVAYLAALGHRRTVHVGGPPQLLHSAVRSAAYGTACAAAGIEPVVVPADYTGEMGAQVTRRLLSAAPPPTAVIYDNDVMAVAGLGVAMEMGIRVPDDLSIVAGDDSALCQVVRPPLTVLKRDIAGYGAHAAGLLLDVVDGGAPGAVLDHAAELVVRSSTAPAPRH</sequence>
<dbReference type="PANTHER" id="PTHR30146:SF155">
    <property type="entry name" value="ALANINE RACEMASE"/>
    <property type="match status" value="1"/>
</dbReference>
<dbReference type="InterPro" id="IPR010982">
    <property type="entry name" value="Lambda_DNA-bd_dom_sf"/>
</dbReference>
<dbReference type="Pfam" id="PF13377">
    <property type="entry name" value="Peripla_BP_3"/>
    <property type="match status" value="1"/>
</dbReference>
<dbReference type="Pfam" id="PF00356">
    <property type="entry name" value="LacI"/>
    <property type="match status" value="1"/>
</dbReference>
<dbReference type="GO" id="GO:0003700">
    <property type="term" value="F:DNA-binding transcription factor activity"/>
    <property type="evidence" value="ECO:0007669"/>
    <property type="project" value="TreeGrafter"/>
</dbReference>
<evidence type="ECO:0000259" key="4">
    <source>
        <dbReference type="PROSITE" id="PS50932"/>
    </source>
</evidence>
<evidence type="ECO:0000256" key="3">
    <source>
        <dbReference type="ARBA" id="ARBA00023163"/>
    </source>
</evidence>
<dbReference type="CDD" id="cd06267">
    <property type="entry name" value="PBP1_LacI_sugar_binding-like"/>
    <property type="match status" value="1"/>
</dbReference>
<evidence type="ECO:0000313" key="6">
    <source>
        <dbReference type="Proteomes" id="UP000660611"/>
    </source>
</evidence>
<dbReference type="SUPFAM" id="SSF47413">
    <property type="entry name" value="lambda repressor-like DNA-binding domains"/>
    <property type="match status" value="1"/>
</dbReference>
<keyword evidence="2" id="KW-0238">DNA-binding</keyword>
<dbReference type="InterPro" id="IPR028082">
    <property type="entry name" value="Peripla_BP_I"/>
</dbReference>
<accession>A0A919PG59</accession>
<dbReference type="Proteomes" id="UP000660611">
    <property type="component" value="Unassembled WGS sequence"/>
</dbReference>
<dbReference type="EMBL" id="BONQ01000015">
    <property type="protein sequence ID" value="GIG42636.1"/>
    <property type="molecule type" value="Genomic_DNA"/>
</dbReference>
<keyword evidence="6" id="KW-1185">Reference proteome</keyword>
<dbReference type="CDD" id="cd01392">
    <property type="entry name" value="HTH_LacI"/>
    <property type="match status" value="1"/>
</dbReference>
<reference evidence="5" key="1">
    <citation type="submission" date="2021-01" db="EMBL/GenBank/DDBJ databases">
        <title>Whole genome shotgun sequence of Dactylosporangium siamense NBRC 106093.</title>
        <authorList>
            <person name="Komaki H."/>
            <person name="Tamura T."/>
        </authorList>
    </citation>
    <scope>NUCLEOTIDE SEQUENCE</scope>
    <source>
        <strain evidence="5">NBRC 106093</strain>
    </source>
</reference>
<organism evidence="5 6">
    <name type="scientific">Dactylosporangium siamense</name>
    <dbReference type="NCBI Taxonomy" id="685454"/>
    <lineage>
        <taxon>Bacteria</taxon>
        <taxon>Bacillati</taxon>
        <taxon>Actinomycetota</taxon>
        <taxon>Actinomycetes</taxon>
        <taxon>Micromonosporales</taxon>
        <taxon>Micromonosporaceae</taxon>
        <taxon>Dactylosporangium</taxon>
    </lineage>
</organism>
<comment type="caution">
    <text evidence="5">The sequence shown here is derived from an EMBL/GenBank/DDBJ whole genome shotgun (WGS) entry which is preliminary data.</text>
</comment>
<protein>
    <submittedName>
        <fullName evidence="5">LacI family transcriptional regulator</fullName>
    </submittedName>
</protein>
<feature type="domain" description="HTH lacI-type" evidence="4">
    <location>
        <begin position="25"/>
        <end position="79"/>
    </location>
</feature>
<evidence type="ECO:0000256" key="2">
    <source>
        <dbReference type="ARBA" id="ARBA00023125"/>
    </source>
</evidence>
<evidence type="ECO:0000313" key="5">
    <source>
        <dbReference type="EMBL" id="GIG42636.1"/>
    </source>
</evidence>
<evidence type="ECO:0000256" key="1">
    <source>
        <dbReference type="ARBA" id="ARBA00023015"/>
    </source>
</evidence>
<name>A0A919PG59_9ACTN</name>
<proteinExistence type="predicted"/>
<dbReference type="Gene3D" id="1.10.260.40">
    <property type="entry name" value="lambda repressor-like DNA-binding domains"/>
    <property type="match status" value="1"/>
</dbReference>
<dbReference type="AlphaFoldDB" id="A0A919PG59"/>
<dbReference type="SMART" id="SM00354">
    <property type="entry name" value="HTH_LACI"/>
    <property type="match status" value="1"/>
</dbReference>
<dbReference type="InterPro" id="IPR046335">
    <property type="entry name" value="LacI/GalR-like_sensor"/>
</dbReference>
<dbReference type="PANTHER" id="PTHR30146">
    <property type="entry name" value="LACI-RELATED TRANSCRIPTIONAL REPRESSOR"/>
    <property type="match status" value="1"/>
</dbReference>
<dbReference type="GO" id="GO:0000976">
    <property type="term" value="F:transcription cis-regulatory region binding"/>
    <property type="evidence" value="ECO:0007669"/>
    <property type="project" value="TreeGrafter"/>
</dbReference>
<dbReference type="Gene3D" id="3.40.50.2300">
    <property type="match status" value="2"/>
</dbReference>
<keyword evidence="3" id="KW-0804">Transcription</keyword>